<keyword evidence="2" id="KW-0238">DNA-binding</keyword>
<dbReference type="Pfam" id="PF07729">
    <property type="entry name" value="FCD"/>
    <property type="match status" value="1"/>
</dbReference>
<dbReference type="GO" id="GO:0003677">
    <property type="term" value="F:DNA binding"/>
    <property type="evidence" value="ECO:0007669"/>
    <property type="project" value="UniProtKB-KW"/>
</dbReference>
<dbReference type="Proteomes" id="UP000234483">
    <property type="component" value="Unassembled WGS sequence"/>
</dbReference>
<feature type="domain" description="HTH gntR-type" evidence="4">
    <location>
        <begin position="5"/>
        <end position="73"/>
    </location>
</feature>
<dbReference type="OrthoDB" id="9812645at2"/>
<evidence type="ECO:0000259" key="4">
    <source>
        <dbReference type="PROSITE" id="PS50949"/>
    </source>
</evidence>
<keyword evidence="3" id="KW-0804">Transcription</keyword>
<dbReference type="Gene3D" id="1.20.120.530">
    <property type="entry name" value="GntR ligand-binding domain-like"/>
    <property type="match status" value="1"/>
</dbReference>
<evidence type="ECO:0000256" key="2">
    <source>
        <dbReference type="ARBA" id="ARBA00023125"/>
    </source>
</evidence>
<dbReference type="Proteomes" id="UP000281192">
    <property type="component" value="Chromosome"/>
</dbReference>
<reference evidence="6 7" key="1">
    <citation type="submission" date="2017-12" db="EMBL/GenBank/DDBJ databases">
        <title>The genome sequence of Caulobacter flavus CGMCC1 15093.</title>
        <authorList>
            <person name="Gao J."/>
            <person name="Mao X."/>
            <person name="Sun J."/>
        </authorList>
    </citation>
    <scope>NUCLEOTIDE SEQUENCE [LARGE SCALE GENOMIC DNA]</scope>
    <source>
        <strain evidence="6 7">CGMCC1 15093</strain>
    </source>
</reference>
<protein>
    <submittedName>
        <fullName evidence="6">GntR family transcriptional regulator</fullName>
    </submittedName>
</protein>
<dbReference type="SMART" id="SM00895">
    <property type="entry name" value="FCD"/>
    <property type="match status" value="1"/>
</dbReference>
<dbReference type="SUPFAM" id="SSF46785">
    <property type="entry name" value="Winged helix' DNA-binding domain"/>
    <property type="match status" value="1"/>
</dbReference>
<evidence type="ECO:0000256" key="3">
    <source>
        <dbReference type="ARBA" id="ARBA00023163"/>
    </source>
</evidence>
<dbReference type="EMBL" id="PJRQ01000012">
    <property type="protein sequence ID" value="PLR18034.1"/>
    <property type="molecule type" value="Genomic_DNA"/>
</dbReference>
<gene>
    <name evidence="5" type="ORF">C1707_01080</name>
    <name evidence="6" type="ORF">CFHF_06805</name>
</gene>
<evidence type="ECO:0000256" key="1">
    <source>
        <dbReference type="ARBA" id="ARBA00023015"/>
    </source>
</evidence>
<evidence type="ECO:0000313" key="5">
    <source>
        <dbReference type="EMBL" id="AYV44961.1"/>
    </source>
</evidence>
<dbReference type="InterPro" id="IPR000524">
    <property type="entry name" value="Tscrpt_reg_HTH_GntR"/>
</dbReference>
<dbReference type="CDD" id="cd07377">
    <property type="entry name" value="WHTH_GntR"/>
    <property type="match status" value="1"/>
</dbReference>
<evidence type="ECO:0000313" key="8">
    <source>
        <dbReference type="Proteomes" id="UP000281192"/>
    </source>
</evidence>
<dbReference type="SMART" id="SM00345">
    <property type="entry name" value="HTH_GNTR"/>
    <property type="match status" value="1"/>
</dbReference>
<dbReference type="InterPro" id="IPR008920">
    <property type="entry name" value="TF_FadR/GntR_C"/>
</dbReference>
<dbReference type="SUPFAM" id="SSF48008">
    <property type="entry name" value="GntR ligand-binding domain-like"/>
    <property type="match status" value="1"/>
</dbReference>
<dbReference type="InterPro" id="IPR036388">
    <property type="entry name" value="WH-like_DNA-bd_sf"/>
</dbReference>
<dbReference type="GO" id="GO:0003700">
    <property type="term" value="F:DNA-binding transcription factor activity"/>
    <property type="evidence" value="ECO:0007669"/>
    <property type="project" value="InterPro"/>
</dbReference>
<dbReference type="RefSeq" id="WP_101712270.1">
    <property type="nucleotide sequence ID" value="NZ_CP026100.1"/>
</dbReference>
<keyword evidence="8" id="KW-1185">Reference proteome</keyword>
<dbReference type="InterPro" id="IPR036390">
    <property type="entry name" value="WH_DNA-bd_sf"/>
</dbReference>
<accession>A0A2N5CW48</accession>
<dbReference type="PROSITE" id="PS50949">
    <property type="entry name" value="HTH_GNTR"/>
    <property type="match status" value="1"/>
</dbReference>
<organism evidence="6 7">
    <name type="scientific">Caulobacter flavus</name>
    <dbReference type="NCBI Taxonomy" id="1679497"/>
    <lineage>
        <taxon>Bacteria</taxon>
        <taxon>Pseudomonadati</taxon>
        <taxon>Pseudomonadota</taxon>
        <taxon>Alphaproteobacteria</taxon>
        <taxon>Caulobacterales</taxon>
        <taxon>Caulobacteraceae</taxon>
        <taxon>Caulobacter</taxon>
    </lineage>
</organism>
<evidence type="ECO:0000313" key="6">
    <source>
        <dbReference type="EMBL" id="PLR18034.1"/>
    </source>
</evidence>
<dbReference type="KEGG" id="cfh:C1707_01080"/>
<evidence type="ECO:0000313" key="7">
    <source>
        <dbReference type="Proteomes" id="UP000234483"/>
    </source>
</evidence>
<dbReference type="InterPro" id="IPR011711">
    <property type="entry name" value="GntR_C"/>
</dbReference>
<name>A0A2N5CW48_9CAUL</name>
<dbReference type="Gene3D" id="1.10.10.10">
    <property type="entry name" value="Winged helix-like DNA-binding domain superfamily/Winged helix DNA-binding domain"/>
    <property type="match status" value="1"/>
</dbReference>
<dbReference type="AlphaFoldDB" id="A0A2N5CW48"/>
<dbReference type="Pfam" id="PF00392">
    <property type="entry name" value="GntR"/>
    <property type="match status" value="1"/>
</dbReference>
<sequence length="250" mass="27984">MSDNVKLYRKIADTVADAIEAGQYKLGDRLPTERELAEQFGVSRPTLREAMIALEMLGMIEARHGLGIYVTGDVRPVAPQPSERETEIGAFELIEARRLFEGEAAALAATSITEDQIAQLETLLERMHEEEEIRGEDADREFHLVIAAATGNGAIIATIENLWDWRNRSALARNILTRARGMGLEPRIAEHRRVVEALKARDPAAARQAMRDHLERVIEHLLHATETEAVERAQQETNARRDAIAKRVAI</sequence>
<dbReference type="PRINTS" id="PR00035">
    <property type="entry name" value="HTHGNTR"/>
</dbReference>
<keyword evidence="1" id="KW-0805">Transcription regulation</keyword>
<proteinExistence type="predicted"/>
<dbReference type="PANTHER" id="PTHR43537">
    <property type="entry name" value="TRANSCRIPTIONAL REGULATOR, GNTR FAMILY"/>
    <property type="match status" value="1"/>
</dbReference>
<dbReference type="PANTHER" id="PTHR43537:SF5">
    <property type="entry name" value="UXU OPERON TRANSCRIPTIONAL REGULATOR"/>
    <property type="match status" value="1"/>
</dbReference>
<reference evidence="5 8" key="2">
    <citation type="submission" date="2018-01" db="EMBL/GenBank/DDBJ databases">
        <title>Complete genome sequence of Caulobacter flavus RHGG3.</title>
        <authorList>
            <person name="Yang E."/>
        </authorList>
    </citation>
    <scope>NUCLEOTIDE SEQUENCE [LARGE SCALE GENOMIC DNA]</scope>
    <source>
        <strain evidence="5 8">RHGG3</strain>
    </source>
</reference>
<dbReference type="EMBL" id="CP026100">
    <property type="protein sequence ID" value="AYV44961.1"/>
    <property type="molecule type" value="Genomic_DNA"/>
</dbReference>